<dbReference type="Proteomes" id="UP000499080">
    <property type="component" value="Unassembled WGS sequence"/>
</dbReference>
<comment type="caution">
    <text evidence="1">The sequence shown here is derived from an EMBL/GenBank/DDBJ whole genome shotgun (WGS) entry which is preliminary data.</text>
</comment>
<proteinExistence type="predicted"/>
<evidence type="ECO:0000313" key="1">
    <source>
        <dbReference type="EMBL" id="GBM83222.1"/>
    </source>
</evidence>
<accession>A0A4Y2J230</accession>
<evidence type="ECO:0008006" key="3">
    <source>
        <dbReference type="Google" id="ProtNLM"/>
    </source>
</evidence>
<dbReference type="EMBL" id="BGPR01003063">
    <property type="protein sequence ID" value="GBM83222.1"/>
    <property type="molecule type" value="Genomic_DNA"/>
</dbReference>
<protein>
    <recommendedName>
        <fullName evidence="3">Transposase Tc1-like domain-containing protein</fullName>
    </recommendedName>
</protein>
<dbReference type="AlphaFoldDB" id="A0A4Y2J230"/>
<keyword evidence="2" id="KW-1185">Reference proteome</keyword>
<sequence length="138" mass="16429">MAKDNFFKAREEDPEALLQAKMSSFQIKDEMQLPCTSRTIRNAMSRNTNVVCNKLKGQPSRSKRRTDSCLNFERRHLTTDTDWNDVVFSNEKKLHLDGPIGFKVYWYDIHKEKRLFLKAPSRRRMCRGLGRICSRWWN</sequence>
<organism evidence="1 2">
    <name type="scientific">Araneus ventricosus</name>
    <name type="common">Orbweaver spider</name>
    <name type="synonym">Epeira ventricosa</name>
    <dbReference type="NCBI Taxonomy" id="182803"/>
    <lineage>
        <taxon>Eukaryota</taxon>
        <taxon>Metazoa</taxon>
        <taxon>Ecdysozoa</taxon>
        <taxon>Arthropoda</taxon>
        <taxon>Chelicerata</taxon>
        <taxon>Arachnida</taxon>
        <taxon>Araneae</taxon>
        <taxon>Araneomorphae</taxon>
        <taxon>Entelegynae</taxon>
        <taxon>Araneoidea</taxon>
        <taxon>Araneidae</taxon>
        <taxon>Araneus</taxon>
    </lineage>
</organism>
<reference evidence="1 2" key="1">
    <citation type="journal article" date="2019" name="Sci. Rep.">
        <title>Orb-weaving spider Araneus ventricosus genome elucidates the spidroin gene catalogue.</title>
        <authorList>
            <person name="Kono N."/>
            <person name="Nakamura H."/>
            <person name="Ohtoshi R."/>
            <person name="Moran D.A.P."/>
            <person name="Shinohara A."/>
            <person name="Yoshida Y."/>
            <person name="Fujiwara M."/>
            <person name="Mori M."/>
            <person name="Tomita M."/>
            <person name="Arakawa K."/>
        </authorList>
    </citation>
    <scope>NUCLEOTIDE SEQUENCE [LARGE SCALE GENOMIC DNA]</scope>
</reference>
<evidence type="ECO:0000313" key="2">
    <source>
        <dbReference type="Proteomes" id="UP000499080"/>
    </source>
</evidence>
<dbReference type="OrthoDB" id="5823189at2759"/>
<name>A0A4Y2J230_ARAVE</name>
<gene>
    <name evidence="1" type="ORF">AVEN_265611_1</name>
</gene>